<evidence type="ECO:0000256" key="6">
    <source>
        <dbReference type="ARBA" id="ARBA00023049"/>
    </source>
</evidence>
<keyword evidence="3 8" id="KW-0479">Metal-binding</keyword>
<dbReference type="GO" id="GO:0006508">
    <property type="term" value="P:proteolysis"/>
    <property type="evidence" value="ECO:0007669"/>
    <property type="project" value="UniProtKB-KW"/>
</dbReference>
<reference evidence="9 10" key="1">
    <citation type="journal article" date="2018" name="Mol. Genet. Genomics">
        <title>The red deer Cervus elaphus genome CerEla1.0: sequencing, annotating, genes, and chromosomes.</title>
        <authorList>
            <person name="Bana N.A."/>
            <person name="Nyiri A."/>
            <person name="Nagy J."/>
            <person name="Frank K."/>
            <person name="Nagy T."/>
            <person name="Steger V."/>
            <person name="Schiller M."/>
            <person name="Lakatos P."/>
            <person name="Sugar L."/>
            <person name="Horn P."/>
            <person name="Barta E."/>
            <person name="Orosz L."/>
        </authorList>
    </citation>
    <scope>NUCLEOTIDE SEQUENCE [LARGE SCALE GENOMIC DNA]</scope>
    <source>
        <strain evidence="9">Hungarian</strain>
    </source>
</reference>
<evidence type="ECO:0000313" key="10">
    <source>
        <dbReference type="Proteomes" id="UP000242450"/>
    </source>
</evidence>
<dbReference type="EC" id="3.4.24.-" evidence="8"/>
<keyword evidence="4 8" id="KW-0378">Hydrolase</keyword>
<dbReference type="Gene3D" id="3.90.132.10">
    <property type="entry name" value="Leishmanolysin , domain 2"/>
    <property type="match status" value="1"/>
</dbReference>
<organism evidence="9 10">
    <name type="scientific">Cervus elaphus hippelaphus</name>
    <name type="common">European red deer</name>
    <dbReference type="NCBI Taxonomy" id="46360"/>
    <lineage>
        <taxon>Eukaryota</taxon>
        <taxon>Metazoa</taxon>
        <taxon>Chordata</taxon>
        <taxon>Craniata</taxon>
        <taxon>Vertebrata</taxon>
        <taxon>Euteleostomi</taxon>
        <taxon>Mammalia</taxon>
        <taxon>Eutheria</taxon>
        <taxon>Laurasiatheria</taxon>
        <taxon>Artiodactyla</taxon>
        <taxon>Ruminantia</taxon>
        <taxon>Pecora</taxon>
        <taxon>Cervidae</taxon>
        <taxon>Cervinae</taxon>
        <taxon>Cervus</taxon>
    </lineage>
</organism>
<evidence type="ECO:0000313" key="9">
    <source>
        <dbReference type="EMBL" id="OWK00858.1"/>
    </source>
</evidence>
<dbReference type="GO" id="GO:0005737">
    <property type="term" value="C:cytoplasm"/>
    <property type="evidence" value="ECO:0007669"/>
    <property type="project" value="TreeGrafter"/>
</dbReference>
<dbReference type="EMBL" id="MKHE01000030">
    <property type="protein sequence ID" value="OWK00858.1"/>
    <property type="molecule type" value="Genomic_DNA"/>
</dbReference>
<comment type="cofactor">
    <cofactor evidence="8">
        <name>Zn(2+)</name>
        <dbReference type="ChEBI" id="CHEBI:29105"/>
    </cofactor>
    <text evidence="8">Binds 1 zinc ion per subunit.</text>
</comment>
<dbReference type="Pfam" id="PF01457">
    <property type="entry name" value="Peptidase_M8"/>
    <property type="match status" value="1"/>
</dbReference>
<dbReference type="AlphaFoldDB" id="A0A212C4C8"/>
<evidence type="ECO:0000256" key="7">
    <source>
        <dbReference type="ARBA" id="ARBA00039717"/>
    </source>
</evidence>
<dbReference type="InterPro" id="IPR001577">
    <property type="entry name" value="Peptidase_M8"/>
</dbReference>
<name>A0A212C4C8_CEREH</name>
<evidence type="ECO:0000256" key="4">
    <source>
        <dbReference type="ARBA" id="ARBA00022801"/>
    </source>
</evidence>
<evidence type="ECO:0000256" key="5">
    <source>
        <dbReference type="ARBA" id="ARBA00022833"/>
    </source>
</evidence>
<evidence type="ECO:0000256" key="3">
    <source>
        <dbReference type="ARBA" id="ARBA00022723"/>
    </source>
</evidence>
<dbReference type="GO" id="GO:0007155">
    <property type="term" value="P:cell adhesion"/>
    <property type="evidence" value="ECO:0007669"/>
    <property type="project" value="InterPro"/>
</dbReference>
<dbReference type="SUPFAM" id="SSF55486">
    <property type="entry name" value="Metalloproteases ('zincins'), catalytic domain"/>
    <property type="match status" value="1"/>
</dbReference>
<sequence length="132" mass="15156">MCRAYKYGPIIMPEENLQQCRVHSGDKCPCGAVDVPSQEGVQDEDFVLYVGALVTERCHHENIISYSAYCQQETQSGQANSRNRVFSRITLVLMDDIGWYKVNHRIAEKLHRDRGVGCDSVRKSCKFWIDQQ</sequence>
<dbReference type="OrthoDB" id="5847784at2759"/>
<evidence type="ECO:0000256" key="1">
    <source>
        <dbReference type="ARBA" id="ARBA00005860"/>
    </source>
</evidence>
<dbReference type="GO" id="GO:0004222">
    <property type="term" value="F:metalloendopeptidase activity"/>
    <property type="evidence" value="ECO:0007669"/>
    <property type="project" value="UniProtKB-UniRule"/>
</dbReference>
<dbReference type="PANTHER" id="PTHR10942:SF0">
    <property type="entry name" value="LEISHMANOLYSIN-LIKE PEPTIDASE"/>
    <property type="match status" value="1"/>
</dbReference>
<dbReference type="GO" id="GO:0046872">
    <property type="term" value="F:metal ion binding"/>
    <property type="evidence" value="ECO:0007669"/>
    <property type="project" value="UniProtKB-KW"/>
</dbReference>
<evidence type="ECO:0000256" key="2">
    <source>
        <dbReference type="ARBA" id="ARBA00022670"/>
    </source>
</evidence>
<comment type="caution">
    <text evidence="9">The sequence shown here is derived from an EMBL/GenBank/DDBJ whole genome shotgun (WGS) entry which is preliminary data.</text>
</comment>
<keyword evidence="2 8" id="KW-0645">Protease</keyword>
<dbReference type="Proteomes" id="UP000242450">
    <property type="component" value="Chromosome 30"/>
</dbReference>
<proteinExistence type="inferred from homology"/>
<gene>
    <name evidence="9" type="ORF">Celaphus_00016679</name>
</gene>
<comment type="similarity">
    <text evidence="1 8">Belongs to the peptidase M8 family.</text>
</comment>
<accession>A0A212C4C8</accession>
<dbReference type="GO" id="GO:0016020">
    <property type="term" value="C:membrane"/>
    <property type="evidence" value="ECO:0007669"/>
    <property type="project" value="InterPro"/>
</dbReference>
<keyword evidence="5 8" id="KW-0862">Zinc</keyword>
<dbReference type="PANTHER" id="PTHR10942">
    <property type="entry name" value="LEISHMANOLYSIN-LIKE PEPTIDASE"/>
    <property type="match status" value="1"/>
</dbReference>
<evidence type="ECO:0000256" key="8">
    <source>
        <dbReference type="RuleBase" id="RU366077"/>
    </source>
</evidence>
<protein>
    <recommendedName>
        <fullName evidence="7 8">Leishmanolysin-like peptidase</fullName>
        <ecNumber evidence="8">3.4.24.-</ecNumber>
    </recommendedName>
</protein>
<keyword evidence="10" id="KW-1185">Reference proteome</keyword>
<keyword evidence="6 8" id="KW-0482">Metalloprotease</keyword>